<organism evidence="5 6">
    <name type="scientific">Planosporangium thailandense</name>
    <dbReference type="NCBI Taxonomy" id="765197"/>
    <lineage>
        <taxon>Bacteria</taxon>
        <taxon>Bacillati</taxon>
        <taxon>Actinomycetota</taxon>
        <taxon>Actinomycetes</taxon>
        <taxon>Micromonosporales</taxon>
        <taxon>Micromonosporaceae</taxon>
        <taxon>Planosporangium</taxon>
    </lineage>
</organism>
<evidence type="ECO:0000256" key="1">
    <source>
        <dbReference type="ARBA" id="ARBA00006068"/>
    </source>
</evidence>
<comment type="similarity">
    <text evidence="1">Belongs to the LytR/CpsA/Psr (LCP) family.</text>
</comment>
<dbReference type="InterPro" id="IPR004474">
    <property type="entry name" value="LytR_CpsA_psr"/>
</dbReference>
<feature type="region of interest" description="Disordered" evidence="2">
    <location>
        <begin position="93"/>
        <end position="129"/>
    </location>
</feature>
<keyword evidence="3" id="KW-1133">Transmembrane helix</keyword>
<evidence type="ECO:0000313" key="6">
    <source>
        <dbReference type="Proteomes" id="UP000722989"/>
    </source>
</evidence>
<feature type="region of interest" description="Disordered" evidence="2">
    <location>
        <begin position="1"/>
        <end position="20"/>
    </location>
</feature>
<evidence type="ECO:0000256" key="3">
    <source>
        <dbReference type="SAM" id="Phobius"/>
    </source>
</evidence>
<reference evidence="5 6" key="1">
    <citation type="submission" date="2020-03" db="EMBL/GenBank/DDBJ databases">
        <title>WGS of the type strain of Planosporangium spp.</title>
        <authorList>
            <person name="Thawai C."/>
        </authorList>
    </citation>
    <scope>NUCLEOTIDE SEQUENCE [LARGE SCALE GENOMIC DNA]</scope>
    <source>
        <strain evidence="5 6">TBRC 5610</strain>
    </source>
</reference>
<dbReference type="PANTHER" id="PTHR33392">
    <property type="entry name" value="POLYISOPRENYL-TEICHOIC ACID--PEPTIDOGLYCAN TEICHOIC ACID TRANSFERASE TAGU"/>
    <property type="match status" value="1"/>
</dbReference>
<protein>
    <submittedName>
        <fullName evidence="5">LytR family transcriptional regulator</fullName>
    </submittedName>
</protein>
<evidence type="ECO:0000259" key="4">
    <source>
        <dbReference type="Pfam" id="PF03816"/>
    </source>
</evidence>
<gene>
    <name evidence="5" type="ORF">HC031_22315</name>
</gene>
<dbReference type="Gene3D" id="3.40.630.190">
    <property type="entry name" value="LCP protein"/>
    <property type="match status" value="1"/>
</dbReference>
<proteinExistence type="inferred from homology"/>
<accession>A0ABX0Y2X6</accession>
<dbReference type="Proteomes" id="UP000722989">
    <property type="component" value="Unassembled WGS sequence"/>
</dbReference>
<evidence type="ECO:0000256" key="2">
    <source>
        <dbReference type="SAM" id="MobiDB-lite"/>
    </source>
</evidence>
<evidence type="ECO:0000313" key="5">
    <source>
        <dbReference type="EMBL" id="NJC72431.1"/>
    </source>
</evidence>
<comment type="caution">
    <text evidence="5">The sequence shown here is derived from an EMBL/GenBank/DDBJ whole genome shotgun (WGS) entry which is preliminary data.</text>
</comment>
<keyword evidence="3" id="KW-0812">Transmembrane</keyword>
<dbReference type="PANTHER" id="PTHR33392:SF6">
    <property type="entry name" value="POLYISOPRENYL-TEICHOIC ACID--PEPTIDOGLYCAN TEICHOIC ACID TRANSFERASE TAGU"/>
    <property type="match status" value="1"/>
</dbReference>
<dbReference type="EMBL" id="JAATVY010000018">
    <property type="protein sequence ID" value="NJC72431.1"/>
    <property type="molecule type" value="Genomic_DNA"/>
</dbReference>
<keyword evidence="6" id="KW-1185">Reference proteome</keyword>
<sequence length="393" mass="42008">MDQVGAPERGDGRLPVPRRRPAGAIAFHHRRRRPRWHRIALTASLALLLLLGLSVGGGFIYYRKLDSGLRRTGVLREVHDLRPAIAPGGAQNFLLLGTDSRDPGDSGGSDNSGNSGDSGGGPAQAQPQAPVETRADVIVLMHVDAAHRKAYLISVPRDLYVSVPQSATTAGSGDTPAKINTAFARGGLPLVVQTVERYTGVRVDHLVMVDFEGFKKVTDVVGGVDVTNGQEFTSIGEPYHRTFKKGTIHLNGAEALDYVRQRQQFTDGDAVRTCHQQQFVKALLDKATGTGLLGDPRALDAFLRSVTTMLTVDSGFSLADAALQFRNIRTADLTFLTSPNLGPTTVGDESVRMPDDAKAKALYDAVANDTVADWVAHNAAGPSNIEPGTCAEQ</sequence>
<dbReference type="Pfam" id="PF03816">
    <property type="entry name" value="LytR_cpsA_psr"/>
    <property type="match status" value="1"/>
</dbReference>
<dbReference type="RefSeq" id="WP_167927335.1">
    <property type="nucleotide sequence ID" value="NZ_JAATVY010000018.1"/>
</dbReference>
<dbReference type="NCBIfam" id="TIGR00350">
    <property type="entry name" value="lytR_cpsA_psr"/>
    <property type="match status" value="1"/>
</dbReference>
<feature type="domain" description="Cell envelope-related transcriptional attenuator" evidence="4">
    <location>
        <begin position="134"/>
        <end position="287"/>
    </location>
</feature>
<feature type="transmembrane region" description="Helical" evidence="3">
    <location>
        <begin position="39"/>
        <end position="62"/>
    </location>
</feature>
<keyword evidence="3" id="KW-0472">Membrane</keyword>
<dbReference type="InterPro" id="IPR050922">
    <property type="entry name" value="LytR/CpsA/Psr_CW_biosynth"/>
</dbReference>
<name>A0ABX0Y2X6_9ACTN</name>